<accession>A0A1Y2HX55</accession>
<keyword evidence="1" id="KW-0812">Transmembrane</keyword>
<name>A0A1Y2HX55_9FUNG</name>
<evidence type="ECO:0000256" key="1">
    <source>
        <dbReference type="SAM" id="Phobius"/>
    </source>
</evidence>
<proteinExistence type="predicted"/>
<gene>
    <name evidence="2" type="ORF">BCR44DRAFT_311281</name>
</gene>
<reference evidence="2 3" key="1">
    <citation type="submission" date="2016-07" db="EMBL/GenBank/DDBJ databases">
        <title>Pervasive Adenine N6-methylation of Active Genes in Fungi.</title>
        <authorList>
            <consortium name="DOE Joint Genome Institute"/>
            <person name="Mondo S.J."/>
            <person name="Dannebaum R.O."/>
            <person name="Kuo R.C."/>
            <person name="Labutti K."/>
            <person name="Haridas S."/>
            <person name="Kuo A."/>
            <person name="Salamov A."/>
            <person name="Ahrendt S.R."/>
            <person name="Lipzen A."/>
            <person name="Sullivan W."/>
            <person name="Andreopoulos W.B."/>
            <person name="Clum A."/>
            <person name="Lindquist E."/>
            <person name="Daum C."/>
            <person name="Ramamoorthy G.K."/>
            <person name="Gryganskyi A."/>
            <person name="Culley D."/>
            <person name="Magnuson J.K."/>
            <person name="James T.Y."/>
            <person name="O'Malley M.A."/>
            <person name="Stajich J.E."/>
            <person name="Spatafora J.W."/>
            <person name="Visel A."/>
            <person name="Grigoriev I.V."/>
        </authorList>
    </citation>
    <scope>NUCLEOTIDE SEQUENCE [LARGE SCALE GENOMIC DNA]</scope>
    <source>
        <strain evidence="2 3">PL171</strain>
    </source>
</reference>
<evidence type="ECO:0000313" key="2">
    <source>
        <dbReference type="EMBL" id="ORZ38331.1"/>
    </source>
</evidence>
<comment type="caution">
    <text evidence="2">The sequence shown here is derived from an EMBL/GenBank/DDBJ whole genome shotgun (WGS) entry which is preliminary data.</text>
</comment>
<keyword evidence="1" id="KW-0472">Membrane</keyword>
<keyword evidence="1" id="KW-1133">Transmembrane helix</keyword>
<organism evidence="2 3">
    <name type="scientific">Catenaria anguillulae PL171</name>
    <dbReference type="NCBI Taxonomy" id="765915"/>
    <lineage>
        <taxon>Eukaryota</taxon>
        <taxon>Fungi</taxon>
        <taxon>Fungi incertae sedis</taxon>
        <taxon>Blastocladiomycota</taxon>
        <taxon>Blastocladiomycetes</taxon>
        <taxon>Blastocladiales</taxon>
        <taxon>Catenariaceae</taxon>
        <taxon>Catenaria</taxon>
    </lineage>
</organism>
<evidence type="ECO:0000313" key="3">
    <source>
        <dbReference type="Proteomes" id="UP000193411"/>
    </source>
</evidence>
<dbReference type="EMBL" id="MCFL01000009">
    <property type="protein sequence ID" value="ORZ38331.1"/>
    <property type="molecule type" value="Genomic_DNA"/>
</dbReference>
<keyword evidence="3" id="KW-1185">Reference proteome</keyword>
<protein>
    <submittedName>
        <fullName evidence="2">Uncharacterized protein</fullName>
    </submittedName>
</protein>
<dbReference type="AlphaFoldDB" id="A0A1Y2HX55"/>
<feature type="transmembrane region" description="Helical" evidence="1">
    <location>
        <begin position="12"/>
        <end position="32"/>
    </location>
</feature>
<sequence>MQEQQSHKGKNQIVVGTATGLQASCVCYVFSIRPSCPAETGPCFSMPIVFVMSLCHVNVAVSRHVQVVKSFMISNSQM</sequence>
<feature type="transmembrane region" description="Helical" evidence="1">
    <location>
        <begin position="44"/>
        <end position="61"/>
    </location>
</feature>
<dbReference type="Proteomes" id="UP000193411">
    <property type="component" value="Unassembled WGS sequence"/>
</dbReference>